<evidence type="ECO:0000313" key="4">
    <source>
        <dbReference type="Proteomes" id="UP000267249"/>
    </source>
</evidence>
<accession>A0AAN1UUY4</accession>
<sequence>MRLLSRSQEKLVPAWQERSAVWLGQGLAIAASFATAFSGTMALLRWSPLQWAIAPSPPISPAVADELPANPAPPPAAFEFMLTAVGDSGWTRSHQRINRYQQGFRRAYFQFDPKRQYLGDLNYLNWETSVGIQCDQFWALPTDKTFAFVTHPQELRDAIDLGFNLIGLANNHSFDCLRSPEGQGVNQTLKHLQDIQEKASQPLVFSGVRQSSQVQPKAQQFSLPNGQIPVLMISAYVGGDRNYCQKVICASQLNRYQALLKQHRGLRILALHSWNPASHAQLKRILQRSLQQGLIDVGIGSGPHIAERVEIVSTPRGPGIYASSLGNFIHPSLMAQPYNLMLSSRWSYQPDQQQLKLQSVTTLEISCTPSTCQPRRQKLLWSQRNSSDRSQS</sequence>
<keyword evidence="1" id="KW-1133">Transmembrane helix</keyword>
<dbReference type="SMART" id="SM00854">
    <property type="entry name" value="PGA_cap"/>
    <property type="match status" value="1"/>
</dbReference>
<dbReference type="EMBL" id="CP030139">
    <property type="protein sequence ID" value="AZB73101.2"/>
    <property type="molecule type" value="Genomic_DNA"/>
</dbReference>
<evidence type="ECO:0000259" key="2">
    <source>
        <dbReference type="SMART" id="SM00854"/>
    </source>
</evidence>
<feature type="domain" description="Capsule synthesis protein CapA" evidence="2">
    <location>
        <begin position="81"/>
        <end position="332"/>
    </location>
</feature>
<name>A0AAN1UUY4_SYNEL</name>
<protein>
    <submittedName>
        <fullName evidence="3">CapA family protein</fullName>
    </submittedName>
</protein>
<feature type="transmembrane region" description="Helical" evidence="1">
    <location>
        <begin position="20"/>
        <end position="44"/>
    </location>
</feature>
<keyword evidence="1" id="KW-0472">Membrane</keyword>
<evidence type="ECO:0000313" key="3">
    <source>
        <dbReference type="EMBL" id="AZB73101.2"/>
    </source>
</evidence>
<dbReference type="Proteomes" id="UP000267249">
    <property type="component" value="Chromosome"/>
</dbReference>
<dbReference type="Pfam" id="PF09587">
    <property type="entry name" value="PGA_cap"/>
    <property type="match status" value="1"/>
</dbReference>
<keyword evidence="1" id="KW-0812">Transmembrane</keyword>
<gene>
    <name evidence="3" type="ORF">DOP62_10590</name>
</gene>
<reference evidence="3 4" key="1">
    <citation type="journal article" date="2018" name="Sci. Rep.">
        <title>Genome Features and Biochemical Characteristics of a Robust, Fast Growing and Naturally Transformable Cyanobacterium Synechococcus elongatus PCC 11801 Isolated from India.</title>
        <authorList>
            <person name="Jaiswal D."/>
            <person name="Sengupta A."/>
            <person name="Sohoni S."/>
            <person name="Sengupta S."/>
            <person name="Phadnavis A.G."/>
            <person name="Pakrasi H.B."/>
            <person name="Wangikar P.P."/>
        </authorList>
    </citation>
    <scope>NUCLEOTIDE SEQUENCE [LARGE SCALE GENOMIC DNA]</scope>
    <source>
        <strain evidence="3 4">PCC 11801</strain>
    </source>
</reference>
<proteinExistence type="predicted"/>
<evidence type="ECO:0000256" key="1">
    <source>
        <dbReference type="SAM" id="Phobius"/>
    </source>
</evidence>
<dbReference type="RefSeq" id="WP_370538821.1">
    <property type="nucleotide sequence ID" value="NZ_CP030139.2"/>
</dbReference>
<dbReference type="AlphaFoldDB" id="A0AAN1UUY4"/>
<organism evidence="3 4">
    <name type="scientific">Synechococcus elongatus PCC 11801</name>
    <dbReference type="NCBI Taxonomy" id="2219813"/>
    <lineage>
        <taxon>Bacteria</taxon>
        <taxon>Bacillati</taxon>
        <taxon>Cyanobacteriota</taxon>
        <taxon>Cyanophyceae</taxon>
        <taxon>Synechococcales</taxon>
        <taxon>Synechococcaceae</taxon>
        <taxon>Synechococcus</taxon>
    </lineage>
</organism>
<dbReference type="InterPro" id="IPR019079">
    <property type="entry name" value="Capsule_synth_CapA"/>
</dbReference>